<evidence type="ECO:0000313" key="1">
    <source>
        <dbReference type="EnsemblPlants" id="OMERI06G25590.1"/>
    </source>
</evidence>
<keyword evidence="2" id="KW-1185">Reference proteome</keyword>
<accession>A0A0E0E5L1</accession>
<protein>
    <submittedName>
        <fullName evidence="1">Uncharacterized protein</fullName>
    </submittedName>
</protein>
<reference evidence="1" key="1">
    <citation type="submission" date="2015-04" db="UniProtKB">
        <authorList>
            <consortium name="EnsemblPlants"/>
        </authorList>
    </citation>
    <scope>IDENTIFICATION</scope>
</reference>
<name>A0A0E0E5L1_9ORYZ</name>
<evidence type="ECO:0000313" key="2">
    <source>
        <dbReference type="Proteomes" id="UP000008021"/>
    </source>
</evidence>
<sequence length="93" mass="10633">MVVDTSGYELLSFSLDTDWVATKVNVEVVDIDCEEDKNYADDVELYADSAEYADYMSCKVKYFVHKMKKTDMRSCGVIPMRLVCGEDQKVLLL</sequence>
<dbReference type="EnsemblPlants" id="OMERI06G25590.1">
    <property type="protein sequence ID" value="OMERI06G25590.1"/>
    <property type="gene ID" value="OMERI06G25590"/>
</dbReference>
<proteinExistence type="predicted"/>
<reference evidence="1" key="2">
    <citation type="submission" date="2018-05" db="EMBL/GenBank/DDBJ databases">
        <title>OmerRS3 (Oryza meridionalis Reference Sequence Version 3).</title>
        <authorList>
            <person name="Zhang J."/>
            <person name="Kudrna D."/>
            <person name="Lee S."/>
            <person name="Talag J."/>
            <person name="Welchert J."/>
            <person name="Wing R.A."/>
        </authorList>
    </citation>
    <scope>NUCLEOTIDE SEQUENCE [LARGE SCALE GENOMIC DNA]</scope>
    <source>
        <strain evidence="1">cv. OR44</strain>
    </source>
</reference>
<dbReference type="Proteomes" id="UP000008021">
    <property type="component" value="Chromosome 6"/>
</dbReference>
<organism evidence="1">
    <name type="scientific">Oryza meridionalis</name>
    <dbReference type="NCBI Taxonomy" id="40149"/>
    <lineage>
        <taxon>Eukaryota</taxon>
        <taxon>Viridiplantae</taxon>
        <taxon>Streptophyta</taxon>
        <taxon>Embryophyta</taxon>
        <taxon>Tracheophyta</taxon>
        <taxon>Spermatophyta</taxon>
        <taxon>Magnoliopsida</taxon>
        <taxon>Liliopsida</taxon>
        <taxon>Poales</taxon>
        <taxon>Poaceae</taxon>
        <taxon>BOP clade</taxon>
        <taxon>Oryzoideae</taxon>
        <taxon>Oryzeae</taxon>
        <taxon>Oryzinae</taxon>
        <taxon>Oryza</taxon>
    </lineage>
</organism>
<dbReference type="Gramene" id="OMERI06G25590.1">
    <property type="protein sequence ID" value="OMERI06G25590.1"/>
    <property type="gene ID" value="OMERI06G25590"/>
</dbReference>
<dbReference type="HOGENOM" id="CLU_2403356_0_0_1"/>
<dbReference type="AlphaFoldDB" id="A0A0E0E5L1"/>